<dbReference type="CDD" id="cd00342">
    <property type="entry name" value="gram_neg_porins"/>
    <property type="match status" value="1"/>
</dbReference>
<evidence type="ECO:0000256" key="10">
    <source>
        <dbReference type="ARBA" id="ARBA00023237"/>
    </source>
</evidence>
<proteinExistence type="predicted"/>
<dbReference type="Proteomes" id="UP000672657">
    <property type="component" value="Unassembled WGS sequence"/>
</dbReference>
<reference evidence="13 14" key="1">
    <citation type="submission" date="2021-03" db="EMBL/GenBank/DDBJ databases">
        <authorList>
            <person name="Peeters C."/>
        </authorList>
    </citation>
    <scope>NUCLEOTIDE SEQUENCE [LARGE SCALE GENOMIC DNA]</scope>
    <source>
        <strain evidence="13 14">LMG 26411</strain>
    </source>
</reference>
<evidence type="ECO:0000256" key="7">
    <source>
        <dbReference type="ARBA" id="ARBA00023065"/>
    </source>
</evidence>
<dbReference type="RefSeq" id="WP_211954692.1">
    <property type="nucleotide sequence ID" value="NZ_CAJPVI010000022.1"/>
</dbReference>
<dbReference type="EMBL" id="CAJPVI010000022">
    <property type="protein sequence ID" value="CAG2150158.1"/>
    <property type="molecule type" value="Genomic_DNA"/>
</dbReference>
<evidence type="ECO:0000256" key="6">
    <source>
        <dbReference type="ARBA" id="ARBA00022729"/>
    </source>
</evidence>
<dbReference type="PANTHER" id="PTHR34501:SF9">
    <property type="entry name" value="MAJOR OUTER MEMBRANE PROTEIN P.IA"/>
    <property type="match status" value="1"/>
</dbReference>
<evidence type="ECO:0000256" key="4">
    <source>
        <dbReference type="ARBA" id="ARBA00022452"/>
    </source>
</evidence>
<evidence type="ECO:0000256" key="11">
    <source>
        <dbReference type="SAM" id="SignalP"/>
    </source>
</evidence>
<evidence type="ECO:0000256" key="9">
    <source>
        <dbReference type="ARBA" id="ARBA00023136"/>
    </source>
</evidence>
<keyword evidence="6 11" id="KW-0732">Signal</keyword>
<keyword evidence="5" id="KW-0812">Transmembrane</keyword>
<evidence type="ECO:0000256" key="1">
    <source>
        <dbReference type="ARBA" id="ARBA00004571"/>
    </source>
</evidence>
<keyword evidence="3" id="KW-0813">Transport</keyword>
<dbReference type="PRINTS" id="PR00184">
    <property type="entry name" value="NEISSPPORIN"/>
</dbReference>
<evidence type="ECO:0000313" key="14">
    <source>
        <dbReference type="Proteomes" id="UP000672657"/>
    </source>
</evidence>
<dbReference type="PANTHER" id="PTHR34501">
    <property type="entry name" value="PROTEIN YDDL-RELATED"/>
    <property type="match status" value="1"/>
</dbReference>
<evidence type="ECO:0000313" key="13">
    <source>
        <dbReference type="EMBL" id="CAG2150158.1"/>
    </source>
</evidence>
<dbReference type="InterPro" id="IPR033900">
    <property type="entry name" value="Gram_neg_porin_domain"/>
</dbReference>
<dbReference type="Pfam" id="PF13609">
    <property type="entry name" value="Porin_4"/>
    <property type="match status" value="1"/>
</dbReference>
<feature type="chain" id="PRO_5045983165" evidence="11">
    <location>
        <begin position="21"/>
        <end position="388"/>
    </location>
</feature>
<feature type="domain" description="Porin" evidence="12">
    <location>
        <begin position="8"/>
        <end position="347"/>
    </location>
</feature>
<accession>A0ABN7PZP0</accession>
<evidence type="ECO:0000256" key="2">
    <source>
        <dbReference type="ARBA" id="ARBA00011233"/>
    </source>
</evidence>
<keyword evidence="4" id="KW-1134">Transmembrane beta strand</keyword>
<feature type="signal peptide" evidence="11">
    <location>
        <begin position="1"/>
        <end position="20"/>
    </location>
</feature>
<keyword evidence="10" id="KW-0998">Cell outer membrane</keyword>
<dbReference type="InterPro" id="IPR001702">
    <property type="entry name" value="Porin_Gram-ve"/>
</dbReference>
<keyword evidence="7" id="KW-0406">Ion transport</keyword>
<evidence type="ECO:0000256" key="8">
    <source>
        <dbReference type="ARBA" id="ARBA00023114"/>
    </source>
</evidence>
<keyword evidence="9" id="KW-0472">Membrane</keyword>
<protein>
    <submittedName>
        <fullName evidence="13">Outer membrane porin protein</fullName>
    </submittedName>
</protein>
<dbReference type="InterPro" id="IPR002299">
    <property type="entry name" value="Porin_Neis"/>
</dbReference>
<gene>
    <name evidence="13" type="ORF">LMG26411_03675</name>
</gene>
<name>A0ABN7PZP0_9BURK</name>
<keyword evidence="14" id="KW-1185">Reference proteome</keyword>
<dbReference type="SUPFAM" id="SSF56935">
    <property type="entry name" value="Porins"/>
    <property type="match status" value="1"/>
</dbReference>
<evidence type="ECO:0000256" key="3">
    <source>
        <dbReference type="ARBA" id="ARBA00022448"/>
    </source>
</evidence>
<dbReference type="InterPro" id="IPR023614">
    <property type="entry name" value="Porin_dom_sf"/>
</dbReference>
<keyword evidence="8" id="KW-0626">Porin</keyword>
<dbReference type="PRINTS" id="PR00182">
    <property type="entry name" value="ECOLNEIPORIN"/>
</dbReference>
<sequence length="388" mass="41240">MKLRSMTVAALLACSGGAFAQSSVTLYGVADVNLEYVNHVGAIPSAANQFNRGPSNDVYRMNSGGFSGSRWGIRGTEDLGNGLKAMFVLENGFNVDTGTLQQGGRMFGRQAFVGLQQAGIGQISLGRQYASMFEALANFAPAAYATQYEPTVLMTGPNFRQDNTIKYTGQFGPVTALAHYSFGVGLALPQTVGIATPIGGNGENPGQARRDSAYGAAVAYQGGGFGVTVGYDQWNPTIGTSSGTVRKAAVGASYSFGSLAKIMGGYRWGQNKNAGDVVIQRDDFYWIGANYQVTPAIGLTLEYNYDNVKSLYGDTHVANPWQIALIANYAFSKRTDLYLSTAYAKNAGLMMESLATVYANSLSLGNNYVLANGQSNMLGVSLGIRHKF</sequence>
<comment type="subunit">
    <text evidence="2">Homotrimer.</text>
</comment>
<evidence type="ECO:0000259" key="12">
    <source>
        <dbReference type="Pfam" id="PF13609"/>
    </source>
</evidence>
<comment type="caution">
    <text evidence="13">The sequence shown here is derived from an EMBL/GenBank/DDBJ whole genome shotgun (WGS) entry which is preliminary data.</text>
</comment>
<evidence type="ECO:0000256" key="5">
    <source>
        <dbReference type="ARBA" id="ARBA00022692"/>
    </source>
</evidence>
<dbReference type="InterPro" id="IPR050298">
    <property type="entry name" value="Gram-neg_bact_OMP"/>
</dbReference>
<dbReference type="Gene3D" id="2.40.160.10">
    <property type="entry name" value="Porin"/>
    <property type="match status" value="1"/>
</dbReference>
<comment type="subcellular location">
    <subcellularLocation>
        <location evidence="1">Cell outer membrane</location>
        <topology evidence="1">Multi-pass membrane protein</topology>
    </subcellularLocation>
</comment>
<organism evidence="13 14">
    <name type="scientific">Cupriavidus numazuensis</name>
    <dbReference type="NCBI Taxonomy" id="221992"/>
    <lineage>
        <taxon>Bacteria</taxon>
        <taxon>Pseudomonadati</taxon>
        <taxon>Pseudomonadota</taxon>
        <taxon>Betaproteobacteria</taxon>
        <taxon>Burkholderiales</taxon>
        <taxon>Burkholderiaceae</taxon>
        <taxon>Cupriavidus</taxon>
    </lineage>
</organism>